<name>A0A1B3IJ01_9SCOR</name>
<feature type="chain" id="PRO_5008548513" evidence="1">
    <location>
        <begin position="21"/>
        <end position="64"/>
    </location>
</feature>
<proteinExistence type="evidence at transcript level"/>
<dbReference type="AlphaFoldDB" id="A0A1B3IJ01"/>
<accession>A0A1B3IJ01</accession>
<keyword evidence="1" id="KW-0732">Signal</keyword>
<protein>
    <submittedName>
        <fullName evidence="2">Venom peptide HtC2Tx3</fullName>
    </submittedName>
</protein>
<sequence length="64" mass="7035">MRGFFLLALLLTAQLISCFGARTSEEEMADISYRASEDSAPMHESVRKSIEKRCAIGRCPGLLG</sequence>
<feature type="signal peptide" evidence="1">
    <location>
        <begin position="1"/>
        <end position="20"/>
    </location>
</feature>
<dbReference type="EMBL" id="KU643079">
    <property type="protein sequence ID" value="AOF40171.1"/>
    <property type="molecule type" value="mRNA"/>
</dbReference>
<reference evidence="2" key="1">
    <citation type="journal article" date="2016" name="J. Proteomics">
        <title>Transcriptomic analysis of the venom glands from the scorpion Hadogenes troglodytes revealed unique and extremely high diversity of the venom peptides.</title>
        <authorList>
            <person name="Zhong J."/>
            <person name="Zeng X.C."/>
            <person name="Zeng X."/>
            <person name="Nie Y."/>
            <person name="Zhang L."/>
            <person name="Wu S."/>
            <person name="Bao A."/>
        </authorList>
    </citation>
    <scope>NUCLEOTIDE SEQUENCE</scope>
</reference>
<evidence type="ECO:0000256" key="1">
    <source>
        <dbReference type="SAM" id="SignalP"/>
    </source>
</evidence>
<organism evidence="2">
    <name type="scientific">Hadogenes troglodytes</name>
    <dbReference type="NCBI Taxonomy" id="1577150"/>
    <lineage>
        <taxon>Eukaryota</taxon>
        <taxon>Metazoa</taxon>
        <taxon>Ecdysozoa</taxon>
        <taxon>Arthropoda</taxon>
        <taxon>Chelicerata</taxon>
        <taxon>Arachnida</taxon>
        <taxon>Scorpiones</taxon>
        <taxon>Iurida</taxon>
        <taxon>Scorpionoidea</taxon>
        <taxon>Hemiscorpiidae</taxon>
        <taxon>Hadogenes</taxon>
    </lineage>
</organism>
<evidence type="ECO:0000313" key="2">
    <source>
        <dbReference type="EMBL" id="AOF40171.1"/>
    </source>
</evidence>